<dbReference type="InterPro" id="IPR019775">
    <property type="entry name" value="WD40_repeat_CS"/>
</dbReference>
<keyword evidence="1 3" id="KW-0853">WD repeat</keyword>
<comment type="similarity">
    <text evidence="4">Belongs to the WD repeat coronin family.</text>
</comment>
<dbReference type="AlphaFoldDB" id="A0A1J1HBZ0"/>
<dbReference type="FunFam" id="2.130.10.10:FF:000774">
    <property type="entry name" value="Coronin"/>
    <property type="match status" value="1"/>
</dbReference>
<dbReference type="GO" id="GO:0051015">
    <property type="term" value="F:actin filament binding"/>
    <property type="evidence" value="ECO:0007669"/>
    <property type="project" value="TreeGrafter"/>
</dbReference>
<dbReference type="Gene3D" id="2.130.10.10">
    <property type="entry name" value="YVTN repeat-like/Quinoprotein amine dehydrogenase"/>
    <property type="match status" value="1"/>
</dbReference>
<keyword evidence="8" id="KW-1185">Reference proteome</keyword>
<dbReference type="InterPro" id="IPR001680">
    <property type="entry name" value="WD40_rpt"/>
</dbReference>
<dbReference type="OMA" id="YPPILMH"/>
<dbReference type="PROSITE" id="PS50294">
    <property type="entry name" value="WD_REPEATS_REGION"/>
    <property type="match status" value="2"/>
</dbReference>
<dbReference type="VEuPathDB" id="PlasmoDB:PRELSG_1466600"/>
<dbReference type="PANTHER" id="PTHR10856">
    <property type="entry name" value="CORONIN"/>
    <property type="match status" value="1"/>
</dbReference>
<dbReference type="KEGG" id="prel:PRELSG_1466600"/>
<keyword evidence="2 4" id="KW-0677">Repeat</keyword>
<dbReference type="RefSeq" id="XP_028535451.1">
    <property type="nucleotide sequence ID" value="XM_028679771.1"/>
</dbReference>
<feature type="domain" description="DUF1899" evidence="6">
    <location>
        <begin position="6"/>
        <end position="62"/>
    </location>
</feature>
<organism evidence="7 8">
    <name type="scientific">Plasmodium relictum</name>
    <dbReference type="NCBI Taxonomy" id="85471"/>
    <lineage>
        <taxon>Eukaryota</taxon>
        <taxon>Sar</taxon>
        <taxon>Alveolata</taxon>
        <taxon>Apicomplexa</taxon>
        <taxon>Aconoidasida</taxon>
        <taxon>Haemosporida</taxon>
        <taxon>Plasmodiidae</taxon>
        <taxon>Plasmodium</taxon>
        <taxon>Plasmodium (Haemamoeba)</taxon>
    </lineage>
</organism>
<dbReference type="PROSITE" id="PS00678">
    <property type="entry name" value="WD_REPEATS_1"/>
    <property type="match status" value="2"/>
</dbReference>
<dbReference type="SMART" id="SM01166">
    <property type="entry name" value="DUF1899"/>
    <property type="match status" value="1"/>
</dbReference>
<dbReference type="EMBL" id="LN835309">
    <property type="protein sequence ID" value="CRH02931.1"/>
    <property type="molecule type" value="Genomic_DNA"/>
</dbReference>
<accession>A0A1J1HBZ0</accession>
<evidence type="ECO:0000256" key="3">
    <source>
        <dbReference type="PROSITE-ProRule" id="PRU00221"/>
    </source>
</evidence>
<feature type="repeat" description="WD" evidence="3">
    <location>
        <begin position="70"/>
        <end position="104"/>
    </location>
</feature>
<gene>
    <name evidence="7" type="ORF">PRELSG_1466600</name>
</gene>
<dbReference type="SUPFAM" id="SSF50978">
    <property type="entry name" value="WD40 repeat-like"/>
    <property type="match status" value="1"/>
</dbReference>
<evidence type="ECO:0000256" key="1">
    <source>
        <dbReference type="ARBA" id="ARBA00022574"/>
    </source>
</evidence>
<evidence type="ECO:0000256" key="4">
    <source>
        <dbReference type="RuleBase" id="RU280818"/>
    </source>
</evidence>
<evidence type="ECO:0000259" key="6">
    <source>
        <dbReference type="SMART" id="SM01166"/>
    </source>
</evidence>
<evidence type="ECO:0000313" key="7">
    <source>
        <dbReference type="EMBL" id="CRH02931.1"/>
    </source>
</evidence>
<proteinExistence type="inferred from homology"/>
<name>A0A1J1HBZ0_PLARL</name>
<protein>
    <recommendedName>
        <fullName evidence="4">Coronin</fullName>
    </recommendedName>
</protein>
<dbReference type="InterPro" id="IPR036322">
    <property type="entry name" value="WD40_repeat_dom_sf"/>
</dbReference>
<reference evidence="7 8" key="1">
    <citation type="submission" date="2015-04" db="EMBL/GenBank/DDBJ databases">
        <authorList>
            <consortium name="Pathogen Informatics"/>
        </authorList>
    </citation>
    <scope>NUCLEOTIDE SEQUENCE [LARGE SCALE GENOMIC DNA]</scope>
    <source>
        <strain evidence="7 8">SGS1</strain>
    </source>
</reference>
<dbReference type="OrthoDB" id="1850764at2759"/>
<dbReference type="PANTHER" id="PTHR10856:SF0">
    <property type="entry name" value="CORONIN"/>
    <property type="match status" value="1"/>
</dbReference>
<evidence type="ECO:0000313" key="8">
    <source>
        <dbReference type="Proteomes" id="UP000220158"/>
    </source>
</evidence>
<dbReference type="GeneID" id="39739098"/>
<evidence type="ECO:0000256" key="2">
    <source>
        <dbReference type="ARBA" id="ARBA00022737"/>
    </source>
</evidence>
<keyword evidence="5" id="KW-0175">Coiled coil</keyword>
<dbReference type="GO" id="GO:0007015">
    <property type="term" value="P:actin filament organization"/>
    <property type="evidence" value="ECO:0007669"/>
    <property type="project" value="TreeGrafter"/>
</dbReference>
<dbReference type="SMART" id="SM00320">
    <property type="entry name" value="WD40"/>
    <property type="match status" value="4"/>
</dbReference>
<dbReference type="InterPro" id="IPR015048">
    <property type="entry name" value="DUF1899"/>
</dbReference>
<feature type="repeat" description="WD" evidence="3">
    <location>
        <begin position="121"/>
        <end position="163"/>
    </location>
</feature>
<dbReference type="InterPro" id="IPR015505">
    <property type="entry name" value="Coronin"/>
</dbReference>
<dbReference type="InterPro" id="IPR015943">
    <property type="entry name" value="WD40/YVTN_repeat-like_dom_sf"/>
</dbReference>
<dbReference type="Proteomes" id="UP000220158">
    <property type="component" value="Chromosome 14"/>
</dbReference>
<evidence type="ECO:0000256" key="5">
    <source>
        <dbReference type="SAM" id="Coils"/>
    </source>
</evidence>
<sequence>MNNTPHIKNLYSEPSNKLFGDLRICTRAMESCGIACSTVYLATPWEVEGGGMLGVIKLKDQIRNPPIIKMKGHTANILDLTFNPCYNQIIASSSEDLTVRIWEIPHEDEDIKEITNPACILKGHKKKVSIIDWNPISYYILASTAFDSFLNIWDIDNEKKAFQISMPKKLTSLKWNTKGNLLSGTCLNKNLHIIDPRKKEICYSFSVHNGGKSAKSIWIDGLCGDDNCVLSTGFSKNNMREIKLWDLKNTTTPLTSISLDNASAPLLPFYDENLGIVYLIGKGDGNCRYYQYSQGNIHKVDEYKSNLPFRSFGFLPKQMCDIYRCELGRVYKNENNNTIRPISFIVPRKNSSIFQKDLYPPIIVHNPEYDSKNWVDGVDLDIKRIGINELTNDDLKITKMFKSIPKSFKSIIIQDPIASKKSSIIRQFTQRITFFKKNNEDNNSLESFSGGISIHNNSCKEDDLSKIEKENQFYREEYEKNKKYIEYLENTISDLKKQVKNKEENTNQNEKGNKIKNNLNKFFGNVKHIKLCKKRNKYVNEDNKEISNENEMGEAVGYEKVEQCTYENKEIVE</sequence>
<dbReference type="SMART" id="SM01167">
    <property type="entry name" value="DUF1900"/>
    <property type="match status" value="1"/>
</dbReference>
<dbReference type="Pfam" id="PF16300">
    <property type="entry name" value="WD40_4"/>
    <property type="match status" value="1"/>
</dbReference>
<feature type="coiled-coil region" evidence="5">
    <location>
        <begin position="457"/>
        <end position="505"/>
    </location>
</feature>
<dbReference type="PROSITE" id="PS50082">
    <property type="entry name" value="WD_REPEATS_2"/>
    <property type="match status" value="2"/>
</dbReference>
<dbReference type="Pfam" id="PF08953">
    <property type="entry name" value="DUF1899"/>
    <property type="match status" value="1"/>
</dbReference>
<dbReference type="Pfam" id="PF00400">
    <property type="entry name" value="WD40"/>
    <property type="match status" value="2"/>
</dbReference>